<dbReference type="EMBL" id="VSRR010097798">
    <property type="protein sequence ID" value="MPC94247.1"/>
    <property type="molecule type" value="Genomic_DNA"/>
</dbReference>
<dbReference type="AlphaFoldDB" id="A0A5B7JMB0"/>
<protein>
    <submittedName>
        <fullName evidence="1">Uncharacterized protein</fullName>
    </submittedName>
</protein>
<comment type="caution">
    <text evidence="1">The sequence shown here is derived from an EMBL/GenBank/DDBJ whole genome shotgun (WGS) entry which is preliminary data.</text>
</comment>
<sequence>MTVYTLSSVPSLLTPSLNTQASSCCTGATHARQDSFTLRACCLNPPPGTPTEAMDSWCVWDKAIPPGAV</sequence>
<dbReference type="Proteomes" id="UP000324222">
    <property type="component" value="Unassembled WGS sequence"/>
</dbReference>
<evidence type="ECO:0000313" key="1">
    <source>
        <dbReference type="EMBL" id="MPC94247.1"/>
    </source>
</evidence>
<name>A0A5B7JMB0_PORTR</name>
<accession>A0A5B7JMB0</accession>
<proteinExistence type="predicted"/>
<keyword evidence="2" id="KW-1185">Reference proteome</keyword>
<reference evidence="1 2" key="1">
    <citation type="submission" date="2019-05" db="EMBL/GenBank/DDBJ databases">
        <title>Another draft genome of Portunus trituberculatus and its Hox gene families provides insights of decapod evolution.</title>
        <authorList>
            <person name="Jeong J.-H."/>
            <person name="Song I."/>
            <person name="Kim S."/>
            <person name="Choi T."/>
            <person name="Kim D."/>
            <person name="Ryu S."/>
            <person name="Kim W."/>
        </authorList>
    </citation>
    <scope>NUCLEOTIDE SEQUENCE [LARGE SCALE GENOMIC DNA]</scope>
    <source>
        <tissue evidence="1">Muscle</tissue>
    </source>
</reference>
<evidence type="ECO:0000313" key="2">
    <source>
        <dbReference type="Proteomes" id="UP000324222"/>
    </source>
</evidence>
<organism evidence="1 2">
    <name type="scientific">Portunus trituberculatus</name>
    <name type="common">Swimming crab</name>
    <name type="synonym">Neptunus trituberculatus</name>
    <dbReference type="NCBI Taxonomy" id="210409"/>
    <lineage>
        <taxon>Eukaryota</taxon>
        <taxon>Metazoa</taxon>
        <taxon>Ecdysozoa</taxon>
        <taxon>Arthropoda</taxon>
        <taxon>Crustacea</taxon>
        <taxon>Multicrustacea</taxon>
        <taxon>Malacostraca</taxon>
        <taxon>Eumalacostraca</taxon>
        <taxon>Eucarida</taxon>
        <taxon>Decapoda</taxon>
        <taxon>Pleocyemata</taxon>
        <taxon>Brachyura</taxon>
        <taxon>Eubrachyura</taxon>
        <taxon>Portunoidea</taxon>
        <taxon>Portunidae</taxon>
        <taxon>Portuninae</taxon>
        <taxon>Portunus</taxon>
    </lineage>
</organism>
<gene>
    <name evidence="1" type="ORF">E2C01_089409</name>
</gene>